<evidence type="ECO:0000256" key="5">
    <source>
        <dbReference type="ARBA" id="ARBA00022605"/>
    </source>
</evidence>
<dbReference type="InterPro" id="IPR013785">
    <property type="entry name" value="Aldolase_TIM"/>
</dbReference>
<evidence type="ECO:0000256" key="8">
    <source>
        <dbReference type="ARBA" id="ARBA00025475"/>
    </source>
</evidence>
<comment type="similarity">
    <text evidence="2 11">Belongs to the HisA/HisF family.</text>
</comment>
<dbReference type="Pfam" id="PF00977">
    <property type="entry name" value="His_biosynth"/>
    <property type="match status" value="1"/>
</dbReference>
<comment type="pathway">
    <text evidence="1">Amino-acid biosynthesis; L-histidine biosynthesis; L-histidine from 5-phospho-alpha-D-ribose 1-diphosphate: step 5/9.</text>
</comment>
<dbReference type="PANTHER" id="PTHR21235">
    <property type="entry name" value="IMIDAZOLE GLYCEROL PHOSPHATE SYNTHASE SUBUNIT HISF/H IGP SYNTHASE SUBUNIT HISF/H"/>
    <property type="match status" value="1"/>
</dbReference>
<comment type="catalytic activity">
    <reaction evidence="10">
        <text>5-[(5-phospho-1-deoxy-D-ribulos-1-ylimino)methylamino]-1-(5-phospho-beta-D-ribosyl)imidazole-4-carboxamide + L-glutamine = D-erythro-1-(imidazol-4-yl)glycerol 3-phosphate + 5-amino-1-(5-phospho-beta-D-ribosyl)imidazole-4-carboxamide + L-glutamate + H(+)</text>
        <dbReference type="Rhea" id="RHEA:24793"/>
        <dbReference type="ChEBI" id="CHEBI:15378"/>
        <dbReference type="ChEBI" id="CHEBI:29985"/>
        <dbReference type="ChEBI" id="CHEBI:58278"/>
        <dbReference type="ChEBI" id="CHEBI:58359"/>
        <dbReference type="ChEBI" id="CHEBI:58475"/>
        <dbReference type="ChEBI" id="CHEBI:58525"/>
        <dbReference type="EC" id="4.3.2.10"/>
    </reaction>
</comment>
<protein>
    <recommendedName>
        <fullName evidence="4">imidazole glycerol-phosphate synthase</fullName>
        <ecNumber evidence="4">4.3.2.10</ecNumber>
    </recommendedName>
    <alternativeName>
        <fullName evidence="9">IGP synthase cyclase subunit</fullName>
    </alternativeName>
</protein>
<dbReference type="PANTHER" id="PTHR21235:SF2">
    <property type="entry name" value="IMIDAZOLE GLYCEROL PHOSPHATE SYNTHASE HISHF"/>
    <property type="match status" value="1"/>
</dbReference>
<organism evidence="12 13">
    <name type="scientific">Parachitinimonas caeni</name>
    <dbReference type="NCBI Taxonomy" id="3031301"/>
    <lineage>
        <taxon>Bacteria</taxon>
        <taxon>Pseudomonadati</taxon>
        <taxon>Pseudomonadota</taxon>
        <taxon>Betaproteobacteria</taxon>
        <taxon>Neisseriales</taxon>
        <taxon>Chitinibacteraceae</taxon>
        <taxon>Parachitinimonas</taxon>
    </lineage>
</organism>
<comment type="subunit">
    <text evidence="3">Heterodimer of HisH and HisF.</text>
</comment>
<dbReference type="EMBL" id="JARRAF010000002">
    <property type="protein sequence ID" value="MDK2122888.1"/>
    <property type="molecule type" value="Genomic_DNA"/>
</dbReference>
<dbReference type="RefSeq" id="WP_284099175.1">
    <property type="nucleotide sequence ID" value="NZ_JARRAF010000002.1"/>
</dbReference>
<proteinExistence type="inferred from homology"/>
<name>A0ABT7DUX1_9NEIS</name>
<evidence type="ECO:0000256" key="4">
    <source>
        <dbReference type="ARBA" id="ARBA00012809"/>
    </source>
</evidence>
<keyword evidence="7" id="KW-0456">Lyase</keyword>
<keyword evidence="5 11" id="KW-0028">Amino-acid biosynthesis</keyword>
<dbReference type="InterPro" id="IPR050064">
    <property type="entry name" value="IGPS_HisA/HisF"/>
</dbReference>
<comment type="function">
    <text evidence="8">IGPS catalyzes the conversion of PRFAR and glutamine to IGP, AICAR and glutamate. The HisF subunit catalyzes the cyclization activity that produces IGP and AICAR from PRFAR using the ammonia provided by the HisH subunit.</text>
</comment>
<comment type="caution">
    <text evidence="12">The sequence shown here is derived from an EMBL/GenBank/DDBJ whole genome shotgun (WGS) entry which is preliminary data.</text>
</comment>
<evidence type="ECO:0000256" key="6">
    <source>
        <dbReference type="ARBA" id="ARBA00023102"/>
    </source>
</evidence>
<dbReference type="SUPFAM" id="SSF51366">
    <property type="entry name" value="Ribulose-phoshate binding barrel"/>
    <property type="match status" value="1"/>
</dbReference>
<keyword evidence="6 11" id="KW-0368">Histidine biosynthesis</keyword>
<evidence type="ECO:0000256" key="11">
    <source>
        <dbReference type="RuleBase" id="RU003657"/>
    </source>
</evidence>
<evidence type="ECO:0000256" key="1">
    <source>
        <dbReference type="ARBA" id="ARBA00005091"/>
    </source>
</evidence>
<sequence length="256" mass="28366">MLTQRAIPCLLISDGGLVKTVGFKPGKYVGDPINAVKIFNEKEVDELVFLDIDASRQNREPDYELIEQIASECFSPIAYGGGIRTFEQAVRIIRSGVEKVVLNSVLFDQPEVLTHISQHFGAQSAVAVLNIKRDWRGRYRIYDSCRNKTLDHNITEYARQLERLGAGELMLSDVDRDGTMQGYDLALIQQIVNAVSIPVIACGGAGKLADLRSATQDGGAAAVAVGSLFVFYGRHRAVLINYPEYRELQSLFKDQI</sequence>
<dbReference type="Proteomes" id="UP001172778">
    <property type="component" value="Unassembled WGS sequence"/>
</dbReference>
<gene>
    <name evidence="12" type="ORF">PZA18_02355</name>
</gene>
<reference evidence="12" key="1">
    <citation type="submission" date="2023-03" db="EMBL/GenBank/DDBJ databases">
        <title>Chitinimonas shenzhenensis gen. nov., sp. nov., a novel member of family Burkholderiaceae isolated from activated sludge collected in Shen Zhen, China.</title>
        <authorList>
            <person name="Wang X."/>
        </authorList>
    </citation>
    <scope>NUCLEOTIDE SEQUENCE</scope>
    <source>
        <strain evidence="12">DQS-5</strain>
    </source>
</reference>
<dbReference type="InterPro" id="IPR006062">
    <property type="entry name" value="His_biosynth"/>
</dbReference>
<evidence type="ECO:0000256" key="2">
    <source>
        <dbReference type="ARBA" id="ARBA00009667"/>
    </source>
</evidence>
<dbReference type="InterPro" id="IPR004651">
    <property type="entry name" value="HisF"/>
</dbReference>
<dbReference type="InterPro" id="IPR011060">
    <property type="entry name" value="RibuloseP-bd_barrel"/>
</dbReference>
<keyword evidence="13" id="KW-1185">Reference proteome</keyword>
<evidence type="ECO:0000256" key="9">
    <source>
        <dbReference type="ARBA" id="ARBA00030264"/>
    </source>
</evidence>
<dbReference type="CDD" id="cd04731">
    <property type="entry name" value="HisF"/>
    <property type="match status" value="1"/>
</dbReference>
<evidence type="ECO:0000256" key="10">
    <source>
        <dbReference type="ARBA" id="ARBA00047838"/>
    </source>
</evidence>
<evidence type="ECO:0000313" key="13">
    <source>
        <dbReference type="Proteomes" id="UP001172778"/>
    </source>
</evidence>
<dbReference type="Gene3D" id="3.20.20.70">
    <property type="entry name" value="Aldolase class I"/>
    <property type="match status" value="1"/>
</dbReference>
<accession>A0ABT7DUX1</accession>
<evidence type="ECO:0000256" key="7">
    <source>
        <dbReference type="ARBA" id="ARBA00023239"/>
    </source>
</evidence>
<dbReference type="EC" id="4.3.2.10" evidence="4"/>
<dbReference type="NCBIfam" id="NF038364">
    <property type="entry name" value="AglZ_HisF2_fam"/>
    <property type="match status" value="1"/>
</dbReference>
<evidence type="ECO:0000313" key="12">
    <source>
        <dbReference type="EMBL" id="MDK2122888.1"/>
    </source>
</evidence>
<evidence type="ECO:0000256" key="3">
    <source>
        <dbReference type="ARBA" id="ARBA00011152"/>
    </source>
</evidence>